<reference evidence="3" key="1">
    <citation type="submission" date="2023-01" db="EMBL/GenBank/DDBJ databases">
        <title>The diversity of Class Acidimicrobiia in South China Sea sediment environments and the proposal of Iamia marina sp. nov., a novel species of the genus Iamia.</title>
        <authorList>
            <person name="He Y."/>
            <person name="Tian X."/>
        </authorList>
    </citation>
    <scope>NUCLEOTIDE SEQUENCE</scope>
    <source>
        <strain evidence="3">DSM 19957</strain>
    </source>
</reference>
<keyword evidence="2" id="KW-0472">Membrane</keyword>
<accession>A0AAE9YG14</accession>
<evidence type="ECO:0000256" key="1">
    <source>
        <dbReference type="SAM" id="MobiDB-lite"/>
    </source>
</evidence>
<evidence type="ECO:0000256" key="2">
    <source>
        <dbReference type="SAM" id="Phobius"/>
    </source>
</evidence>
<protein>
    <submittedName>
        <fullName evidence="3">Uncharacterized protein</fullName>
    </submittedName>
</protein>
<dbReference type="KEGG" id="ima:PO878_03880"/>
<keyword evidence="2" id="KW-0812">Transmembrane</keyword>
<evidence type="ECO:0000313" key="3">
    <source>
        <dbReference type="EMBL" id="WCO67862.1"/>
    </source>
</evidence>
<gene>
    <name evidence="3" type="ORF">PO878_03880</name>
</gene>
<name>A0AAE9YG14_9ACTN</name>
<feature type="region of interest" description="Disordered" evidence="1">
    <location>
        <begin position="90"/>
        <end position="121"/>
    </location>
</feature>
<dbReference type="RefSeq" id="WP_272737380.1">
    <property type="nucleotide sequence ID" value="NZ_CP116942.1"/>
</dbReference>
<evidence type="ECO:0000313" key="4">
    <source>
        <dbReference type="Proteomes" id="UP001216390"/>
    </source>
</evidence>
<dbReference type="EMBL" id="CP116942">
    <property type="protein sequence ID" value="WCO67862.1"/>
    <property type="molecule type" value="Genomic_DNA"/>
</dbReference>
<dbReference type="Proteomes" id="UP001216390">
    <property type="component" value="Chromosome"/>
</dbReference>
<proteinExistence type="predicted"/>
<organism evidence="3 4">
    <name type="scientific">Iamia majanohamensis</name>
    <dbReference type="NCBI Taxonomy" id="467976"/>
    <lineage>
        <taxon>Bacteria</taxon>
        <taxon>Bacillati</taxon>
        <taxon>Actinomycetota</taxon>
        <taxon>Acidimicrobiia</taxon>
        <taxon>Acidimicrobiales</taxon>
        <taxon>Iamiaceae</taxon>
        <taxon>Iamia</taxon>
    </lineage>
</organism>
<feature type="transmembrane region" description="Helical" evidence="2">
    <location>
        <begin position="48"/>
        <end position="68"/>
    </location>
</feature>
<feature type="transmembrane region" description="Helical" evidence="2">
    <location>
        <begin position="12"/>
        <end position="36"/>
    </location>
</feature>
<dbReference type="AlphaFoldDB" id="A0AAE9YG14"/>
<keyword evidence="2" id="KW-1133">Transmembrane helix</keyword>
<keyword evidence="4" id="KW-1185">Reference proteome</keyword>
<sequence>MEALTRPNALTTNAPATATTLTAVLTPFLLALAGWGLSLVPDSVPEPVTVSGGALVVFLVGVIAWRIGRYAQRWTYPQVLDPELVDLGADPLPPIDGQTDKRQAQMVRPRTGDVPDFPEGA</sequence>